<accession>X1BTW6</accession>
<dbReference type="AlphaFoldDB" id="X1BTW6"/>
<comment type="caution">
    <text evidence="1">The sequence shown here is derived from an EMBL/GenBank/DDBJ whole genome shotgun (WGS) entry which is preliminary data.</text>
</comment>
<evidence type="ECO:0000313" key="1">
    <source>
        <dbReference type="EMBL" id="GAG75581.1"/>
    </source>
</evidence>
<dbReference type="Gene3D" id="3.30.460.10">
    <property type="entry name" value="Beta Polymerase, domain 2"/>
    <property type="match status" value="1"/>
</dbReference>
<organism evidence="1">
    <name type="scientific">marine sediment metagenome</name>
    <dbReference type="NCBI Taxonomy" id="412755"/>
    <lineage>
        <taxon>unclassified sequences</taxon>
        <taxon>metagenomes</taxon>
        <taxon>ecological metagenomes</taxon>
    </lineage>
</organism>
<feature type="non-terminal residue" evidence="1">
    <location>
        <position position="1"/>
    </location>
</feature>
<evidence type="ECO:0008006" key="2">
    <source>
        <dbReference type="Google" id="ProtNLM"/>
    </source>
</evidence>
<name>X1BTW6_9ZZZZ</name>
<protein>
    <recommendedName>
        <fullName evidence="2">Nucleotidyltransferase</fullName>
    </recommendedName>
</protein>
<reference evidence="1" key="1">
    <citation type="journal article" date="2014" name="Front. Microbiol.">
        <title>High frequency of phylogenetically diverse reductive dehalogenase-homologous genes in deep subseafloor sedimentary metagenomes.</title>
        <authorList>
            <person name="Kawai M."/>
            <person name="Futagami T."/>
            <person name="Toyoda A."/>
            <person name="Takaki Y."/>
            <person name="Nishi S."/>
            <person name="Hori S."/>
            <person name="Arai W."/>
            <person name="Tsubouchi T."/>
            <person name="Morono Y."/>
            <person name="Uchiyama I."/>
            <person name="Ito T."/>
            <person name="Fujiyama A."/>
            <person name="Inagaki F."/>
            <person name="Takami H."/>
        </authorList>
    </citation>
    <scope>NUCLEOTIDE SEQUENCE</scope>
    <source>
        <strain evidence="1">Expedition CK06-06</strain>
    </source>
</reference>
<sequence>FESGKKSFDNYMDLKFFLEDFFGCQVDLVIEEAIKPLLQKHILETVEYAS</sequence>
<gene>
    <name evidence="1" type="ORF">S01H4_30722</name>
</gene>
<dbReference type="SUPFAM" id="SSF81301">
    <property type="entry name" value="Nucleotidyltransferase"/>
    <property type="match status" value="1"/>
</dbReference>
<dbReference type="InterPro" id="IPR043519">
    <property type="entry name" value="NT_sf"/>
</dbReference>
<dbReference type="EMBL" id="BART01015883">
    <property type="protein sequence ID" value="GAG75581.1"/>
    <property type="molecule type" value="Genomic_DNA"/>
</dbReference>
<proteinExistence type="predicted"/>